<dbReference type="InterPro" id="IPR014519">
    <property type="entry name" value="UCP024492"/>
</dbReference>
<protein>
    <recommendedName>
        <fullName evidence="3">DUF488 domain-containing protein</fullName>
    </recommendedName>
</protein>
<accession>A0ABP8N9V0</accession>
<dbReference type="EMBL" id="BAABFA010000008">
    <property type="protein sequence ID" value="GAA4463768.1"/>
    <property type="molecule type" value="Genomic_DNA"/>
</dbReference>
<dbReference type="Proteomes" id="UP001500067">
    <property type="component" value="Unassembled WGS sequence"/>
</dbReference>
<evidence type="ECO:0008006" key="3">
    <source>
        <dbReference type="Google" id="ProtNLM"/>
    </source>
</evidence>
<comment type="caution">
    <text evidence="1">The sequence shown here is derived from an EMBL/GenBank/DDBJ whole genome shotgun (WGS) entry which is preliminary data.</text>
</comment>
<evidence type="ECO:0000313" key="2">
    <source>
        <dbReference type="Proteomes" id="UP001500067"/>
    </source>
</evidence>
<dbReference type="InterPro" id="IPR007438">
    <property type="entry name" value="DUF488"/>
</dbReference>
<evidence type="ECO:0000313" key="1">
    <source>
        <dbReference type="EMBL" id="GAA4463768.1"/>
    </source>
</evidence>
<reference evidence="2" key="1">
    <citation type="journal article" date="2019" name="Int. J. Syst. Evol. Microbiol.">
        <title>The Global Catalogue of Microorganisms (GCM) 10K type strain sequencing project: providing services to taxonomists for standard genome sequencing and annotation.</title>
        <authorList>
            <consortium name="The Broad Institute Genomics Platform"/>
            <consortium name="The Broad Institute Genome Sequencing Center for Infectious Disease"/>
            <person name="Wu L."/>
            <person name="Ma J."/>
        </authorList>
    </citation>
    <scope>NUCLEOTIDE SEQUENCE [LARGE SCALE GENOMIC DNA]</scope>
    <source>
        <strain evidence="2">JCM 32105</strain>
    </source>
</reference>
<sequence>MQQAGVNCLVDVRSIAASAYNPQYNKVALRNFLITNGIHYLHFGAEFGARRTEPHLLDERGKLCMEKVTTGELFLAGVARLQKGMALGYIIALMCAEADPSHCHRFHMISVYLAGQGIDVRHIFKEGAIVPHSALVCSMAHKSDKGKQAHIF</sequence>
<dbReference type="PANTHER" id="PTHR39337:SF1">
    <property type="entry name" value="BLR5642 PROTEIN"/>
    <property type="match status" value="1"/>
</dbReference>
<dbReference type="PANTHER" id="PTHR39337">
    <property type="entry name" value="BLR5642 PROTEIN"/>
    <property type="match status" value="1"/>
</dbReference>
<organism evidence="1 2">
    <name type="scientific">Nemorincola caseinilytica</name>
    <dbReference type="NCBI Taxonomy" id="2054315"/>
    <lineage>
        <taxon>Bacteria</taxon>
        <taxon>Pseudomonadati</taxon>
        <taxon>Bacteroidota</taxon>
        <taxon>Chitinophagia</taxon>
        <taxon>Chitinophagales</taxon>
        <taxon>Chitinophagaceae</taxon>
        <taxon>Nemorincola</taxon>
    </lineage>
</organism>
<keyword evidence="2" id="KW-1185">Reference proteome</keyword>
<dbReference type="PIRSF" id="PIRSF024492">
    <property type="entry name" value="UCP024492"/>
    <property type="match status" value="1"/>
</dbReference>
<name>A0ABP8N9V0_9BACT</name>
<gene>
    <name evidence="1" type="ORF">GCM10023093_12940</name>
</gene>
<dbReference type="Pfam" id="PF04343">
    <property type="entry name" value="DUF488"/>
    <property type="match status" value="1"/>
</dbReference>
<proteinExistence type="predicted"/>